<dbReference type="Pfam" id="PF11193">
    <property type="entry name" value="DUF2812"/>
    <property type="match status" value="1"/>
</dbReference>
<keyword evidence="1" id="KW-0472">Membrane</keyword>
<name>A0A1M5DYZ2_9BACI</name>
<dbReference type="InterPro" id="IPR021359">
    <property type="entry name" value="DUF2812"/>
</dbReference>
<evidence type="ECO:0008006" key="4">
    <source>
        <dbReference type="Google" id="ProtNLM"/>
    </source>
</evidence>
<keyword evidence="1" id="KW-0812">Transmembrane</keyword>
<dbReference type="Proteomes" id="UP000183988">
    <property type="component" value="Unassembled WGS sequence"/>
</dbReference>
<evidence type="ECO:0000313" key="3">
    <source>
        <dbReference type="Proteomes" id="UP000183988"/>
    </source>
</evidence>
<dbReference type="OrthoDB" id="8757095at2"/>
<dbReference type="EMBL" id="FQVW01000003">
    <property type="protein sequence ID" value="SHF72160.1"/>
    <property type="molecule type" value="Genomic_DNA"/>
</dbReference>
<feature type="transmembrane region" description="Helical" evidence="1">
    <location>
        <begin position="139"/>
        <end position="160"/>
    </location>
</feature>
<dbReference type="STRING" id="930117.SAMN05216225_100359"/>
<gene>
    <name evidence="2" type="ORF">SAMN05216225_100359</name>
</gene>
<dbReference type="AlphaFoldDB" id="A0A1M5DYZ2"/>
<dbReference type="RefSeq" id="WP_072888094.1">
    <property type="nucleotide sequence ID" value="NZ_FQVW01000003.1"/>
</dbReference>
<evidence type="ECO:0000313" key="2">
    <source>
        <dbReference type="EMBL" id="SHF72160.1"/>
    </source>
</evidence>
<feature type="transmembrane region" description="Helical" evidence="1">
    <location>
        <begin position="114"/>
        <end position="133"/>
    </location>
</feature>
<organism evidence="2 3">
    <name type="scientific">Ornithinibacillus halophilus</name>
    <dbReference type="NCBI Taxonomy" id="930117"/>
    <lineage>
        <taxon>Bacteria</taxon>
        <taxon>Bacillati</taxon>
        <taxon>Bacillota</taxon>
        <taxon>Bacilli</taxon>
        <taxon>Bacillales</taxon>
        <taxon>Bacillaceae</taxon>
        <taxon>Ornithinibacillus</taxon>
    </lineage>
</organism>
<accession>A0A1M5DYZ2</accession>
<keyword evidence="3" id="KW-1185">Reference proteome</keyword>
<proteinExistence type="predicted"/>
<reference evidence="2 3" key="1">
    <citation type="submission" date="2016-11" db="EMBL/GenBank/DDBJ databases">
        <authorList>
            <person name="Jaros S."/>
            <person name="Januszkiewicz K."/>
            <person name="Wedrychowicz H."/>
        </authorList>
    </citation>
    <scope>NUCLEOTIDE SEQUENCE [LARGE SCALE GENOMIC DNA]</scope>
    <source>
        <strain evidence="2 3">IBRC-M 10683</strain>
    </source>
</reference>
<keyword evidence="1" id="KW-1133">Transmembrane helix</keyword>
<sequence>MTIKKFKIFLASNIEKEEKWLTEMSNKGLHLTKYRLMTYYFEEDPNNSYVYQTDFRPEADEDYFQLYRDAGWEYVDDAVNLFHYFRKDNREQGVKKIYSDKESVKESYSRMMRFYITLFLLVLLTQVGLFATWRGLWVQYLSLGIVLPVVILYVFLLFSLRRRVKFYNKKG</sequence>
<protein>
    <recommendedName>
        <fullName evidence="4">DUF2812 domain-containing protein</fullName>
    </recommendedName>
</protein>
<evidence type="ECO:0000256" key="1">
    <source>
        <dbReference type="SAM" id="Phobius"/>
    </source>
</evidence>